<feature type="transmembrane region" description="Helical" evidence="9">
    <location>
        <begin position="143"/>
        <end position="166"/>
    </location>
</feature>
<keyword evidence="11" id="KW-0808">Transferase</keyword>
<dbReference type="HOGENOM" id="CLU_029688_1_0_0"/>
<evidence type="ECO:0000256" key="3">
    <source>
        <dbReference type="ARBA" id="ARBA00022475"/>
    </source>
</evidence>
<dbReference type="RefSeq" id="WP_012861754.1">
    <property type="nucleotide sequence ID" value="NC_013517.1"/>
</dbReference>
<evidence type="ECO:0000256" key="7">
    <source>
        <dbReference type="ARBA" id="ARBA00023136"/>
    </source>
</evidence>
<evidence type="ECO:0000313" key="11">
    <source>
        <dbReference type="EMBL" id="ACZ09160.1"/>
    </source>
</evidence>
<evidence type="ECO:0000256" key="4">
    <source>
        <dbReference type="ARBA" id="ARBA00022597"/>
    </source>
</evidence>
<dbReference type="Pfam" id="PF02378">
    <property type="entry name" value="PTS_EIIC"/>
    <property type="match status" value="1"/>
</dbReference>
<dbReference type="InterPro" id="IPR004501">
    <property type="entry name" value="PTS_EIIC_3"/>
</dbReference>
<dbReference type="PANTHER" id="PTHR33989">
    <property type="match status" value="1"/>
</dbReference>
<dbReference type="GO" id="GO:0005886">
    <property type="term" value="C:plasma membrane"/>
    <property type="evidence" value="ECO:0007669"/>
    <property type="project" value="UniProtKB-SubCell"/>
</dbReference>
<dbReference type="Proteomes" id="UP000000845">
    <property type="component" value="Chromosome"/>
</dbReference>
<dbReference type="KEGG" id="str:Sterm_2306"/>
<comment type="function">
    <text evidence="8">The phosphoenolpyruvate-dependent sugar phosphotransferase system (PTS), a major carbohydrate active -transport system, catalyzes the phosphorylation of incoming sugar substrates concomitant with their translocation across the cell membrane.</text>
</comment>
<keyword evidence="5 9" id="KW-0812">Transmembrane</keyword>
<protein>
    <recommendedName>
        <fullName evidence="8">Permease IIC component</fullName>
    </recommendedName>
</protein>
<keyword evidence="6 9" id="KW-1133">Transmembrane helix</keyword>
<keyword evidence="7 8" id="KW-0472">Membrane</keyword>
<keyword evidence="12" id="KW-1185">Reference proteome</keyword>
<dbReference type="InterPro" id="IPR004796">
    <property type="entry name" value="PTS_IIC_cello"/>
</dbReference>
<evidence type="ECO:0000256" key="8">
    <source>
        <dbReference type="PIRNR" id="PIRNR006351"/>
    </source>
</evidence>
<name>D1AL17_SEBTE</name>
<dbReference type="NCBIfam" id="TIGR00410">
    <property type="entry name" value="lacE"/>
    <property type="match status" value="1"/>
</dbReference>
<evidence type="ECO:0000256" key="6">
    <source>
        <dbReference type="ARBA" id="ARBA00022989"/>
    </source>
</evidence>
<feature type="transmembrane region" description="Helical" evidence="9">
    <location>
        <begin position="397"/>
        <end position="419"/>
    </location>
</feature>
<evidence type="ECO:0000256" key="5">
    <source>
        <dbReference type="ARBA" id="ARBA00022692"/>
    </source>
</evidence>
<keyword evidence="2 8" id="KW-0813">Transport</keyword>
<reference evidence="12" key="1">
    <citation type="submission" date="2009-09" db="EMBL/GenBank/DDBJ databases">
        <title>The complete chromosome of Sebaldella termitidis ATCC 33386.</title>
        <authorList>
            <consortium name="US DOE Joint Genome Institute (JGI-PGF)"/>
            <person name="Lucas S."/>
            <person name="Copeland A."/>
            <person name="Lapidus A."/>
            <person name="Glavina del Rio T."/>
            <person name="Dalin E."/>
            <person name="Tice H."/>
            <person name="Bruce D."/>
            <person name="Goodwin L."/>
            <person name="Pitluck S."/>
            <person name="Kyrpides N."/>
            <person name="Mavromatis K."/>
            <person name="Ivanova N."/>
            <person name="Mikhailova N."/>
            <person name="Sims D."/>
            <person name="Meincke L."/>
            <person name="Brettin T."/>
            <person name="Detter J.C."/>
            <person name="Han C."/>
            <person name="Larimer F."/>
            <person name="Land M."/>
            <person name="Hauser L."/>
            <person name="Markowitz V."/>
            <person name="Cheng J.F."/>
            <person name="Hugenholtz P."/>
            <person name="Woyke T."/>
            <person name="Wu D."/>
            <person name="Eisen J.A."/>
        </authorList>
    </citation>
    <scope>NUCLEOTIDE SEQUENCE [LARGE SCALE GENOMIC DNA]</scope>
    <source>
        <strain evidence="12">ATCC 33386 / NCTC 11300</strain>
    </source>
</reference>
<evidence type="ECO:0000259" key="10">
    <source>
        <dbReference type="PROSITE" id="PS51105"/>
    </source>
</evidence>
<dbReference type="EMBL" id="CP001739">
    <property type="protein sequence ID" value="ACZ09160.1"/>
    <property type="molecule type" value="Genomic_DNA"/>
</dbReference>
<dbReference type="GO" id="GO:0009401">
    <property type="term" value="P:phosphoenolpyruvate-dependent sugar phosphotransferase system"/>
    <property type="evidence" value="ECO:0007669"/>
    <property type="project" value="InterPro"/>
</dbReference>
<evidence type="ECO:0000313" key="12">
    <source>
        <dbReference type="Proteomes" id="UP000000845"/>
    </source>
</evidence>
<feature type="domain" description="PTS EIIC type-3" evidence="10">
    <location>
        <begin position="9"/>
        <end position="415"/>
    </location>
</feature>
<dbReference type="PIRSF" id="PIRSF006351">
    <property type="entry name" value="PTS_EIIC-Cellobiose"/>
    <property type="match status" value="1"/>
</dbReference>
<evidence type="ECO:0000256" key="9">
    <source>
        <dbReference type="SAM" id="Phobius"/>
    </source>
</evidence>
<dbReference type="GO" id="GO:0008982">
    <property type="term" value="F:protein-N(PI)-phosphohistidine-sugar phosphotransferase activity"/>
    <property type="evidence" value="ECO:0007669"/>
    <property type="project" value="UniProtKB-UniRule"/>
</dbReference>
<organism evidence="11 12">
    <name type="scientific">Sebaldella termitidis (strain ATCC 33386 / NCTC 11300)</name>
    <dbReference type="NCBI Taxonomy" id="526218"/>
    <lineage>
        <taxon>Bacteria</taxon>
        <taxon>Fusobacteriati</taxon>
        <taxon>Fusobacteriota</taxon>
        <taxon>Fusobacteriia</taxon>
        <taxon>Fusobacteriales</taxon>
        <taxon>Leptotrichiaceae</taxon>
        <taxon>Sebaldella</taxon>
    </lineage>
</organism>
<dbReference type="eggNOG" id="COG1455">
    <property type="taxonomic scope" value="Bacteria"/>
</dbReference>
<dbReference type="PANTHER" id="PTHR33989:SF11">
    <property type="entry name" value="LICHENAN PERMEASE IIC COMPONENT"/>
    <property type="match status" value="1"/>
</dbReference>
<feature type="transmembrane region" description="Helical" evidence="9">
    <location>
        <begin position="104"/>
        <end position="123"/>
    </location>
</feature>
<gene>
    <name evidence="11" type="ordered locus">Sterm_2306</name>
</gene>
<feature type="transmembrane region" description="Helical" evidence="9">
    <location>
        <begin position="346"/>
        <end position="366"/>
    </location>
</feature>
<feature type="transmembrane region" description="Helical" evidence="9">
    <location>
        <begin position="290"/>
        <end position="309"/>
    </location>
</feature>
<evidence type="ECO:0000256" key="1">
    <source>
        <dbReference type="ARBA" id="ARBA00004651"/>
    </source>
</evidence>
<proteinExistence type="predicted"/>
<dbReference type="InterPro" id="IPR003352">
    <property type="entry name" value="PTS_EIIC"/>
</dbReference>
<dbReference type="STRING" id="526218.Sterm_2306"/>
<dbReference type="AlphaFoldDB" id="D1AL17"/>
<sequence length="437" mass="48048">MGNNFFSFMEKTLMGPMSKLANQKHLLAVRNGMISTIPLTIVGSFFLILASPPLSPTFLKSIDYANKYGMNFALVFRLSMGIIAVFATYNIAYYLAKSYNLDGVSAGTLALVAFMMTQVPLFLEFTLKNAAEPTKGWVVPMNNLGSAGLFGGIIIAFFAVETLRFFKEHRLVIRMPDGVPEAVGRSFESLFPTIFVVVVVYLVSIHFGFDIHKFLYGFFKPLISLVNHPAGVIVIVFLITFLWACGIHGVAIIGSVARPIWLILLDQNGAALEAGAKVLPNIGAEPFYQWFIWIGGSGCTIGLLILMVFSKSKQLKSLGRIALLPGIFNINEPIIFGTPIMLNPFLIIPFMLAPITTALLSYFAMAANMVSRVSTLAPWTFPGPIGAYLATNGDFRAVILVFINIAISTIIYFPFFKLYEKKLVAEEKLNSEKKAAN</sequence>
<keyword evidence="3 8" id="KW-1003">Cell membrane</keyword>
<dbReference type="GO" id="GO:1901264">
    <property type="term" value="P:carbohydrate derivative transport"/>
    <property type="evidence" value="ECO:0007669"/>
    <property type="project" value="TreeGrafter"/>
</dbReference>
<feature type="transmembrane region" description="Helical" evidence="9">
    <location>
        <begin position="70"/>
        <end position="92"/>
    </location>
</feature>
<keyword evidence="4 8" id="KW-0762">Sugar transport</keyword>
<dbReference type="PROSITE" id="PS51105">
    <property type="entry name" value="PTS_EIIC_TYPE_3"/>
    <property type="match status" value="1"/>
</dbReference>
<comment type="subcellular location">
    <subcellularLocation>
        <location evidence="1">Cell membrane</location>
        <topology evidence="1">Multi-pass membrane protein</topology>
    </subcellularLocation>
</comment>
<evidence type="ECO:0000256" key="2">
    <source>
        <dbReference type="ARBA" id="ARBA00022448"/>
    </source>
</evidence>
<accession>D1AL17</accession>
<reference evidence="11 12" key="2">
    <citation type="journal article" date="2010" name="Stand. Genomic Sci.">
        <title>Complete genome sequence of Sebaldella termitidis type strain (NCTC 11300).</title>
        <authorList>
            <person name="Harmon-Smith M."/>
            <person name="Celia L."/>
            <person name="Chertkov O."/>
            <person name="Lapidus A."/>
            <person name="Copeland A."/>
            <person name="Glavina Del Rio T."/>
            <person name="Nolan M."/>
            <person name="Lucas S."/>
            <person name="Tice H."/>
            <person name="Cheng J.F."/>
            <person name="Han C."/>
            <person name="Detter J.C."/>
            <person name="Bruce D."/>
            <person name="Goodwin L."/>
            <person name="Pitluck S."/>
            <person name="Pati A."/>
            <person name="Liolios K."/>
            <person name="Ivanova N."/>
            <person name="Mavromatis K."/>
            <person name="Mikhailova N."/>
            <person name="Chen A."/>
            <person name="Palaniappan K."/>
            <person name="Land M."/>
            <person name="Hauser L."/>
            <person name="Chang Y.J."/>
            <person name="Jeffries C.D."/>
            <person name="Brettin T."/>
            <person name="Goker M."/>
            <person name="Beck B."/>
            <person name="Bristow J."/>
            <person name="Eisen J.A."/>
            <person name="Markowitz V."/>
            <person name="Hugenholtz P."/>
            <person name="Kyrpides N.C."/>
            <person name="Klenk H.P."/>
            <person name="Chen F."/>
        </authorList>
    </citation>
    <scope>NUCLEOTIDE SEQUENCE [LARGE SCALE GENOMIC DNA]</scope>
    <source>
        <strain evidence="12">ATCC 33386 / NCTC 11300</strain>
    </source>
</reference>
<dbReference type="InterPro" id="IPR051088">
    <property type="entry name" value="PTS_Sugar-EIIC/EIIB"/>
</dbReference>
<feature type="transmembrane region" description="Helical" evidence="9">
    <location>
        <begin position="187"/>
        <end position="209"/>
    </location>
</feature>
<feature type="transmembrane region" description="Helical" evidence="9">
    <location>
        <begin position="27"/>
        <end position="50"/>
    </location>
</feature>
<feature type="transmembrane region" description="Helical" evidence="9">
    <location>
        <begin position="229"/>
        <end position="253"/>
    </location>
</feature>